<evidence type="ECO:0000313" key="3">
    <source>
        <dbReference type="Proteomes" id="UP001526426"/>
    </source>
</evidence>
<proteinExistence type="predicted"/>
<dbReference type="EMBL" id="JAIHOM010000067">
    <property type="protein sequence ID" value="MCW6037356.1"/>
    <property type="molecule type" value="Genomic_DNA"/>
</dbReference>
<dbReference type="PANTHER" id="PTHR47036">
    <property type="entry name" value="COBALT-FACTOR III C(17)-METHYLTRANSFERASE-RELATED"/>
    <property type="match status" value="1"/>
</dbReference>
<dbReference type="SUPFAM" id="SSF159664">
    <property type="entry name" value="CobE/GbiG C-terminal domain-like"/>
    <property type="match status" value="1"/>
</dbReference>
<gene>
    <name evidence="2" type="ORF">K4A83_13895</name>
</gene>
<dbReference type="InterPro" id="IPR051810">
    <property type="entry name" value="Precorrin_MeTrfase"/>
</dbReference>
<organism evidence="2 3">
    <name type="scientific">Spirulina subsalsa FACHB-351</name>
    <dbReference type="NCBI Taxonomy" id="234711"/>
    <lineage>
        <taxon>Bacteria</taxon>
        <taxon>Bacillati</taxon>
        <taxon>Cyanobacteriota</taxon>
        <taxon>Cyanophyceae</taxon>
        <taxon>Spirulinales</taxon>
        <taxon>Spirulinaceae</taxon>
        <taxon>Spirulina</taxon>
    </lineage>
</organism>
<evidence type="ECO:0000259" key="1">
    <source>
        <dbReference type="Pfam" id="PF01890"/>
    </source>
</evidence>
<accession>A0ABT3L770</accession>
<dbReference type="PANTHER" id="PTHR47036:SF1">
    <property type="entry name" value="COBALT-FACTOR III C(17)-METHYLTRANSFERASE-RELATED"/>
    <property type="match status" value="1"/>
</dbReference>
<reference evidence="2 3" key="1">
    <citation type="submission" date="2021-08" db="EMBL/GenBank/DDBJ databases">
        <title>Draft genome sequence of Spirulina subsalsa with high tolerance to salinity and hype-accumulation of phycocyanin.</title>
        <authorList>
            <person name="Pei H."/>
            <person name="Jiang L."/>
        </authorList>
    </citation>
    <scope>NUCLEOTIDE SEQUENCE [LARGE SCALE GENOMIC DNA]</scope>
    <source>
        <strain evidence="2 3">FACHB-351</strain>
    </source>
</reference>
<keyword evidence="3" id="KW-1185">Reference proteome</keyword>
<dbReference type="InterPro" id="IPR036518">
    <property type="entry name" value="CobE/GbiG_C_sf"/>
</dbReference>
<sequence>MPVDAEYGMLMGWRGGLRIGEQKGSRLCCSGVLWLGIGCARGTDARLIAEGVDQVFGDYDLAGEAIAGVATLDIKAHETGILALCRDRHFPLKTFTGQQLQGIRVPTPSGVVQQKVGIPSVAEAAALCAAGGQGAVLLVPKQIIKQAGRKGAVTLAVAVERKSEMSY</sequence>
<name>A0ABT3L770_9CYAN</name>
<feature type="domain" description="CobE/GbiG C-terminal" evidence="1">
    <location>
        <begin position="33"/>
        <end position="158"/>
    </location>
</feature>
<comment type="caution">
    <text evidence="2">The sequence shown here is derived from an EMBL/GenBank/DDBJ whole genome shotgun (WGS) entry which is preliminary data.</text>
</comment>
<protein>
    <submittedName>
        <fullName evidence="2">Cobalamin biosynthesis protein</fullName>
    </submittedName>
</protein>
<dbReference type="Pfam" id="PF01890">
    <property type="entry name" value="CbiG_C"/>
    <property type="match status" value="1"/>
</dbReference>
<dbReference type="Gene3D" id="3.30.420.180">
    <property type="entry name" value="CobE/GbiG C-terminal domain"/>
    <property type="match status" value="1"/>
</dbReference>
<dbReference type="InterPro" id="IPR002750">
    <property type="entry name" value="CobE/GbiG_C"/>
</dbReference>
<evidence type="ECO:0000313" key="2">
    <source>
        <dbReference type="EMBL" id="MCW6037356.1"/>
    </source>
</evidence>
<dbReference type="Proteomes" id="UP001526426">
    <property type="component" value="Unassembled WGS sequence"/>
</dbReference>